<evidence type="ECO:0000256" key="8">
    <source>
        <dbReference type="ARBA" id="ARBA00067814"/>
    </source>
</evidence>
<dbReference type="OrthoDB" id="422427at2759"/>
<dbReference type="STRING" id="78410.A0A0P7BBD0"/>
<accession>A0A0P7BBD0</accession>
<evidence type="ECO:0000259" key="10">
    <source>
        <dbReference type="PROSITE" id="PS50250"/>
    </source>
</evidence>
<evidence type="ECO:0000313" key="11">
    <source>
        <dbReference type="EMBL" id="KPM39661.1"/>
    </source>
</evidence>
<dbReference type="Pfam" id="PF01399">
    <property type="entry name" value="PCI"/>
    <property type="match status" value="1"/>
</dbReference>
<dbReference type="AlphaFoldDB" id="A0A0P7BBD0"/>
<evidence type="ECO:0000256" key="6">
    <source>
        <dbReference type="ARBA" id="ARBA00022790"/>
    </source>
</evidence>
<feature type="region of interest" description="Disordered" evidence="9">
    <location>
        <begin position="456"/>
        <end position="487"/>
    </location>
</feature>
<dbReference type="SMART" id="SM00088">
    <property type="entry name" value="PINT"/>
    <property type="match status" value="1"/>
</dbReference>
<dbReference type="EMBL" id="LKCW01000101">
    <property type="protein sequence ID" value="KPM39661.1"/>
    <property type="molecule type" value="Genomic_DNA"/>
</dbReference>
<dbReference type="PANTHER" id="PTHR14145">
    <property type="entry name" value="26S PROTESOME SUBUNIT 6"/>
    <property type="match status" value="1"/>
</dbReference>
<evidence type="ECO:0000256" key="1">
    <source>
        <dbReference type="ARBA" id="ARBA00004123"/>
    </source>
</evidence>
<proteinExistence type="inferred from homology"/>
<protein>
    <recommendedName>
        <fullName evidence="8">COP9 signalosome complex subunit 1</fullName>
    </recommendedName>
</protein>
<comment type="subunit">
    <text evidence="4">Component of the COP9 signalosome (CSN) complex.</text>
</comment>
<comment type="caution">
    <text evidence="11">The sequence shown here is derived from an EMBL/GenBank/DDBJ whole genome shotgun (WGS) entry which is preliminary data.</text>
</comment>
<evidence type="ECO:0000313" key="12">
    <source>
        <dbReference type="Proteomes" id="UP000050424"/>
    </source>
</evidence>
<keyword evidence="7" id="KW-0539">Nucleus</keyword>
<dbReference type="InterPro" id="IPR045135">
    <property type="entry name" value="Rpn7_N"/>
</dbReference>
<gene>
    <name evidence="11" type="ORF">AK830_g6920</name>
</gene>
<dbReference type="GO" id="GO:0005737">
    <property type="term" value="C:cytoplasm"/>
    <property type="evidence" value="ECO:0007669"/>
    <property type="project" value="UniProtKB-SubCell"/>
</dbReference>
<dbReference type="PANTHER" id="PTHR14145:SF2">
    <property type="entry name" value="COP9 SIGNALOSOME COMPLEX SUBUNIT 1"/>
    <property type="match status" value="1"/>
</dbReference>
<evidence type="ECO:0000256" key="9">
    <source>
        <dbReference type="SAM" id="MobiDB-lite"/>
    </source>
</evidence>
<dbReference type="Pfam" id="PF10602">
    <property type="entry name" value="RPN7"/>
    <property type="match status" value="1"/>
</dbReference>
<dbReference type="FunFam" id="1.25.40.570:FF:000022">
    <property type="entry name" value="COP9 signalosome complex subunit 1"/>
    <property type="match status" value="1"/>
</dbReference>
<evidence type="ECO:0000256" key="4">
    <source>
        <dbReference type="ARBA" id="ARBA00011098"/>
    </source>
</evidence>
<keyword evidence="5" id="KW-0963">Cytoplasm</keyword>
<dbReference type="Proteomes" id="UP000050424">
    <property type="component" value="Unassembled WGS sequence"/>
</dbReference>
<reference evidence="11 12" key="1">
    <citation type="submission" date="2015-09" db="EMBL/GenBank/DDBJ databases">
        <title>Draft genome of a European isolate of the apple canker pathogen Neonectria ditissima.</title>
        <authorList>
            <person name="Gomez-Cortecero A."/>
            <person name="Harrison R.J."/>
            <person name="Armitage A.D."/>
        </authorList>
    </citation>
    <scope>NUCLEOTIDE SEQUENCE [LARGE SCALE GENOMIC DNA]</scope>
    <source>
        <strain evidence="11 12">R09/05</strain>
    </source>
</reference>
<comment type="subcellular location">
    <subcellularLocation>
        <location evidence="2">Cytoplasm</location>
    </subcellularLocation>
    <subcellularLocation>
        <location evidence="1">Nucleus</location>
    </subcellularLocation>
</comment>
<dbReference type="GO" id="GO:0008180">
    <property type="term" value="C:COP9 signalosome"/>
    <property type="evidence" value="ECO:0007669"/>
    <property type="project" value="UniProtKB-KW"/>
</dbReference>
<evidence type="ECO:0000256" key="5">
    <source>
        <dbReference type="ARBA" id="ARBA00022490"/>
    </source>
</evidence>
<evidence type="ECO:0000256" key="2">
    <source>
        <dbReference type="ARBA" id="ARBA00004496"/>
    </source>
</evidence>
<dbReference type="SUPFAM" id="SSF46785">
    <property type="entry name" value="Winged helix' DNA-binding domain"/>
    <property type="match status" value="1"/>
</dbReference>
<feature type="domain" description="PCI" evidence="10">
    <location>
        <begin position="247"/>
        <end position="418"/>
    </location>
</feature>
<evidence type="ECO:0000256" key="3">
    <source>
        <dbReference type="ARBA" id="ARBA00008793"/>
    </source>
</evidence>
<dbReference type="InterPro" id="IPR036390">
    <property type="entry name" value="WH_DNA-bd_sf"/>
</dbReference>
<dbReference type="InterPro" id="IPR019585">
    <property type="entry name" value="Rpn7/CSN1"/>
</dbReference>
<dbReference type="PROSITE" id="PS50250">
    <property type="entry name" value="PCI"/>
    <property type="match status" value="1"/>
</dbReference>
<dbReference type="InterPro" id="IPR000717">
    <property type="entry name" value="PCI_dom"/>
</dbReference>
<keyword evidence="6" id="KW-0736">Signalosome</keyword>
<organism evidence="11 12">
    <name type="scientific">Neonectria ditissima</name>
    <dbReference type="NCBI Taxonomy" id="78410"/>
    <lineage>
        <taxon>Eukaryota</taxon>
        <taxon>Fungi</taxon>
        <taxon>Dikarya</taxon>
        <taxon>Ascomycota</taxon>
        <taxon>Pezizomycotina</taxon>
        <taxon>Sordariomycetes</taxon>
        <taxon>Hypocreomycetidae</taxon>
        <taxon>Hypocreales</taxon>
        <taxon>Nectriaceae</taxon>
        <taxon>Neonectria</taxon>
    </lineage>
</organism>
<comment type="similarity">
    <text evidence="3">Belongs to the CSN1 family.</text>
</comment>
<dbReference type="Gene3D" id="1.25.40.570">
    <property type="match status" value="1"/>
</dbReference>
<name>A0A0P7BBD0_9HYPO</name>
<evidence type="ECO:0000256" key="7">
    <source>
        <dbReference type="ARBA" id="ARBA00023242"/>
    </source>
</evidence>
<sequence length="487" mass="53936">MASSSQLLGFFTQMSNMGGIIVKGWPVPHPLNMFAVVSTANVVPDEPKLDLDLYIQNYTGRTRYDRLILIGKSSVALCVDALKAAEAEAKAGTDVTRYREAWDCLRVAAPGEPKAQKDNGWIEATERANKAETARLEAELKGYKHNLIKESIRMGNEDLGRHFESIGYLNEAAEAYSRMRQDVSTTKHIVDCGKHLVSVSLQRRDWTMVLNNLGKITGVQGSNSDEDKAANVYIRAVSGIGLLGLCHYYEAAKSFLNADPSVPAATYSHVLSPNDIAIYGGLLALATMDRTELQTRVLDNQSFRTYLEHEPHIRKAISLFVNGRYSSCLAILESVRSDYLLDIYLQRHVPVLYSKIRSKSIVQYFVPFSCVTLASLNEAFAREGESIEQELAAMIRAGTLKARLDTRDKLLIAVVSDPRREMQKKALEVAAHYEQEAKERLRRMSLVAAGLEVVGKKQHGGSGPRPGIDEAWYDDAKPLASGAEAQN</sequence>
<keyword evidence="12" id="KW-1185">Reference proteome</keyword>